<evidence type="ECO:0000313" key="3">
    <source>
        <dbReference type="Proteomes" id="UP001485043"/>
    </source>
</evidence>
<feature type="compositionally biased region" description="Basic and acidic residues" evidence="1">
    <location>
        <begin position="127"/>
        <end position="136"/>
    </location>
</feature>
<comment type="caution">
    <text evidence="2">The sequence shown here is derived from an EMBL/GenBank/DDBJ whole genome shotgun (WGS) entry which is preliminary data.</text>
</comment>
<dbReference type="EMBL" id="JALJOV010000893">
    <property type="protein sequence ID" value="KAK9859305.1"/>
    <property type="molecule type" value="Genomic_DNA"/>
</dbReference>
<keyword evidence="3" id="KW-1185">Reference proteome</keyword>
<feature type="region of interest" description="Disordered" evidence="1">
    <location>
        <begin position="116"/>
        <end position="136"/>
    </location>
</feature>
<reference evidence="2 3" key="1">
    <citation type="journal article" date="2024" name="Nat. Commun.">
        <title>Phylogenomics reveals the evolutionary origins of lichenization in chlorophyte algae.</title>
        <authorList>
            <person name="Puginier C."/>
            <person name="Libourel C."/>
            <person name="Otte J."/>
            <person name="Skaloud P."/>
            <person name="Haon M."/>
            <person name="Grisel S."/>
            <person name="Petersen M."/>
            <person name="Berrin J.G."/>
            <person name="Delaux P.M."/>
            <person name="Dal Grande F."/>
            <person name="Keller J."/>
        </authorList>
    </citation>
    <scope>NUCLEOTIDE SEQUENCE [LARGE SCALE GENOMIC DNA]</scope>
    <source>
        <strain evidence="2 3">SAG 2523</strain>
    </source>
</reference>
<dbReference type="AlphaFoldDB" id="A0AAW1SVZ2"/>
<gene>
    <name evidence="2" type="ORF">WJX84_011394</name>
</gene>
<protein>
    <submittedName>
        <fullName evidence="2">Uncharacterized protein</fullName>
    </submittedName>
</protein>
<sequence>MRLPPGHPAAQADPAALNADGSTDVRLQDSTHLPDFSAQEVQAAILITKPPAPTACSRGGGPWSEHLPAEILPFQAAAPTAADLSGTPLGFIDRSNQQAAGCRAMGIVAAQGAAGTLGIPALPRQSQGDRDEGKAE</sequence>
<accession>A0AAW1SVZ2</accession>
<evidence type="ECO:0000313" key="2">
    <source>
        <dbReference type="EMBL" id="KAK9859305.1"/>
    </source>
</evidence>
<evidence type="ECO:0000256" key="1">
    <source>
        <dbReference type="SAM" id="MobiDB-lite"/>
    </source>
</evidence>
<proteinExistence type="predicted"/>
<dbReference type="Proteomes" id="UP001485043">
    <property type="component" value="Unassembled WGS sequence"/>
</dbReference>
<name>A0AAW1SVZ2_9CHLO</name>
<organism evidence="2 3">
    <name type="scientific">Apatococcus fuscideae</name>
    <dbReference type="NCBI Taxonomy" id="2026836"/>
    <lineage>
        <taxon>Eukaryota</taxon>
        <taxon>Viridiplantae</taxon>
        <taxon>Chlorophyta</taxon>
        <taxon>core chlorophytes</taxon>
        <taxon>Trebouxiophyceae</taxon>
        <taxon>Chlorellales</taxon>
        <taxon>Chlorellaceae</taxon>
        <taxon>Apatococcus</taxon>
    </lineage>
</organism>